<dbReference type="Pfam" id="PF11838">
    <property type="entry name" value="ERAP1_C"/>
    <property type="match status" value="1"/>
</dbReference>
<evidence type="ECO:0000313" key="2">
    <source>
        <dbReference type="EMBL" id="GFR61026.1"/>
    </source>
</evidence>
<name>A0AAV4EL90_9GAST</name>
<accession>A0AAV4EL90</accession>
<keyword evidence="2" id="KW-0031">Aminopeptidase</keyword>
<protein>
    <submittedName>
        <fullName evidence="2">Glutamyl aminopeptidase</fullName>
    </submittedName>
</protein>
<feature type="domain" description="ERAP1-like C-terminal" evidence="1">
    <location>
        <begin position="21"/>
        <end position="152"/>
    </location>
</feature>
<keyword evidence="2" id="KW-0378">Hydrolase</keyword>
<dbReference type="Proteomes" id="UP000762676">
    <property type="component" value="Unassembled WGS sequence"/>
</dbReference>
<keyword evidence="2" id="KW-0645">Protease</keyword>
<dbReference type="AlphaFoldDB" id="A0AAV4EL90"/>
<keyword evidence="3" id="KW-1185">Reference proteome</keyword>
<reference evidence="2 3" key="1">
    <citation type="journal article" date="2021" name="Elife">
        <title>Chloroplast acquisition without the gene transfer in kleptoplastic sea slugs, Plakobranchus ocellatus.</title>
        <authorList>
            <person name="Maeda T."/>
            <person name="Takahashi S."/>
            <person name="Yoshida T."/>
            <person name="Shimamura S."/>
            <person name="Takaki Y."/>
            <person name="Nagai Y."/>
            <person name="Toyoda A."/>
            <person name="Suzuki Y."/>
            <person name="Arimoto A."/>
            <person name="Ishii H."/>
            <person name="Satoh N."/>
            <person name="Nishiyama T."/>
            <person name="Hasebe M."/>
            <person name="Maruyama T."/>
            <person name="Minagawa J."/>
            <person name="Obokata J."/>
            <person name="Shigenobu S."/>
        </authorList>
    </citation>
    <scope>NUCLEOTIDE SEQUENCE [LARGE SCALE GENOMIC DNA]</scope>
</reference>
<evidence type="ECO:0000259" key="1">
    <source>
        <dbReference type="Pfam" id="PF11838"/>
    </source>
</evidence>
<gene>
    <name evidence="2" type="ORF">ElyMa_000093700</name>
</gene>
<dbReference type="Gene3D" id="1.25.50.20">
    <property type="match status" value="1"/>
</dbReference>
<dbReference type="EMBL" id="BMAT01000165">
    <property type="protein sequence ID" value="GFR61026.1"/>
    <property type="molecule type" value="Genomic_DNA"/>
</dbReference>
<proteinExistence type="predicted"/>
<comment type="caution">
    <text evidence="2">The sequence shown here is derived from an EMBL/GenBank/DDBJ whole genome shotgun (WGS) entry which is preliminary data.</text>
</comment>
<dbReference type="GO" id="GO:0004177">
    <property type="term" value="F:aminopeptidase activity"/>
    <property type="evidence" value="ECO:0007669"/>
    <property type="project" value="UniProtKB-KW"/>
</dbReference>
<sequence>MIDKHFSFVLSALSEFPETVTRTDVFATALQHGGSESARLIERTALTKPDIFLLHGLASSSDTDLLERLLHYALDPAFRDDTAAVLMERVWENPNGFLLYWRFIRENFGKVVKVLKDEDYGDEHLFETTLERVKGNVAWAPDNLEEVKTWLNVQMKPWAEDLCNLYPF</sequence>
<evidence type="ECO:0000313" key="3">
    <source>
        <dbReference type="Proteomes" id="UP000762676"/>
    </source>
</evidence>
<dbReference type="InterPro" id="IPR024571">
    <property type="entry name" value="ERAP1-like_C_dom"/>
</dbReference>
<organism evidence="2 3">
    <name type="scientific">Elysia marginata</name>
    <dbReference type="NCBI Taxonomy" id="1093978"/>
    <lineage>
        <taxon>Eukaryota</taxon>
        <taxon>Metazoa</taxon>
        <taxon>Spiralia</taxon>
        <taxon>Lophotrochozoa</taxon>
        <taxon>Mollusca</taxon>
        <taxon>Gastropoda</taxon>
        <taxon>Heterobranchia</taxon>
        <taxon>Euthyneura</taxon>
        <taxon>Panpulmonata</taxon>
        <taxon>Sacoglossa</taxon>
        <taxon>Placobranchoidea</taxon>
        <taxon>Plakobranchidae</taxon>
        <taxon>Elysia</taxon>
    </lineage>
</organism>